<feature type="domain" description="MTTase N-terminal" evidence="10">
    <location>
        <begin position="107"/>
        <end position="224"/>
    </location>
</feature>
<dbReference type="Gene3D" id="3.80.30.20">
    <property type="entry name" value="tm_1862 like domain"/>
    <property type="match status" value="1"/>
</dbReference>
<accession>A0A1Y2HH71</accession>
<evidence type="ECO:0000256" key="3">
    <source>
        <dbReference type="ARBA" id="ARBA00022485"/>
    </source>
</evidence>
<comment type="cofactor">
    <cofactor evidence="1">
        <name>[4Fe-4S] cluster</name>
        <dbReference type="ChEBI" id="CHEBI:49883"/>
    </cofactor>
</comment>
<evidence type="ECO:0000259" key="9">
    <source>
        <dbReference type="PROSITE" id="PS50926"/>
    </source>
</evidence>
<feature type="domain" description="Radical SAM core" evidence="11">
    <location>
        <begin position="248"/>
        <end position="500"/>
    </location>
</feature>
<keyword evidence="4" id="KW-0949">S-adenosyl-L-methionine</keyword>
<dbReference type="STRING" id="765915.A0A1Y2HH71"/>
<evidence type="ECO:0000259" key="11">
    <source>
        <dbReference type="PROSITE" id="PS51918"/>
    </source>
</evidence>
<name>A0A1Y2HH71_9FUNG</name>
<dbReference type="SMART" id="SM00729">
    <property type="entry name" value="Elp3"/>
    <property type="match status" value="1"/>
</dbReference>
<dbReference type="NCBIfam" id="TIGR00089">
    <property type="entry name" value="MiaB/RimO family radical SAM methylthiotransferase"/>
    <property type="match status" value="1"/>
</dbReference>
<dbReference type="Pfam" id="PF04055">
    <property type="entry name" value="Radical_SAM"/>
    <property type="match status" value="1"/>
</dbReference>
<keyword evidence="3" id="KW-0004">4Fe-4S</keyword>
<evidence type="ECO:0000256" key="1">
    <source>
        <dbReference type="ARBA" id="ARBA00001966"/>
    </source>
</evidence>
<dbReference type="SFLD" id="SFLDF00413">
    <property type="entry name" value="CDK5RAP1"/>
    <property type="match status" value="1"/>
</dbReference>
<dbReference type="PROSITE" id="PS50926">
    <property type="entry name" value="TRAM"/>
    <property type="match status" value="1"/>
</dbReference>
<comment type="caution">
    <text evidence="12">The sequence shown here is derived from an EMBL/GenBank/DDBJ whole genome shotgun (WGS) entry which is preliminary data.</text>
</comment>
<evidence type="ECO:0000313" key="12">
    <source>
        <dbReference type="EMBL" id="ORZ33231.1"/>
    </source>
</evidence>
<dbReference type="InterPro" id="IPR002792">
    <property type="entry name" value="TRAM_dom"/>
</dbReference>
<evidence type="ECO:0000256" key="8">
    <source>
        <dbReference type="SAM" id="MobiDB-lite"/>
    </source>
</evidence>
<keyword evidence="7" id="KW-0411">Iron-sulfur</keyword>
<dbReference type="InterPro" id="IPR020612">
    <property type="entry name" value="Methylthiotransferase_CS"/>
</dbReference>
<keyword evidence="6" id="KW-0408">Iron</keyword>
<dbReference type="PANTHER" id="PTHR43020">
    <property type="entry name" value="CDK5 REGULATORY SUBUNIT-ASSOCIATED PROTEIN 1"/>
    <property type="match status" value="1"/>
</dbReference>
<sequence>MYLAALMHSPISTCMSVSRHGLFSPRRRLLATHSPHDSTRPPASSSSNPPSRSAAQPAARPKLVFDNKSTFKDFLAQQQQAKLADLDPASLTAHSIPYLAKPDGQKRKFYIEVYGCQMNTNDSELLNAILHSSGFERTLDLAHSDIVFLMTCAIRDNAEQKIWSRLRQLKSMRTKHGIAPQIGVLGCMAERLRDKLLDQEKLVDVVCGPDAYRSLPTLLALAQESRQVANVMLSADETYADIMPLRLDPDNISAHLSIMRGCNNMCAFCIVPFTRGTERSRPITSIVDEVRRLSDQGIREVTLLGQNVNSYRDTSSASSTDIGASLAPGFSTIYKRHRAVCGLPNCSTACGRRPRTPHSLHVTAPKRFPDDLLHVIKAHANIANQIHMPAQSGSTSMLARMRRGYSRDAYMALVDRMRAILPNVALSTDIIAGFCDETEAEHADTVSLMRQVGYDQAFMFAYSMREKTHAHRKYVDNVPDEVKHKRLAEIIEAHFETAKAKHQRELVGGEQLVLVEGLSRRGSAEAEQKGRRQWAGRAENNLKVHFELPAEVEGVKGKYVRVKIDKATGASLSGEYLGETTVREFYGVKRAPRGLHISALESSASSPDQYVAV</sequence>
<reference evidence="12 13" key="1">
    <citation type="submission" date="2016-07" db="EMBL/GenBank/DDBJ databases">
        <title>Pervasive Adenine N6-methylation of Active Genes in Fungi.</title>
        <authorList>
            <consortium name="DOE Joint Genome Institute"/>
            <person name="Mondo S.J."/>
            <person name="Dannebaum R.O."/>
            <person name="Kuo R.C."/>
            <person name="Labutti K."/>
            <person name="Haridas S."/>
            <person name="Kuo A."/>
            <person name="Salamov A."/>
            <person name="Ahrendt S.R."/>
            <person name="Lipzen A."/>
            <person name="Sullivan W."/>
            <person name="Andreopoulos W.B."/>
            <person name="Clum A."/>
            <person name="Lindquist E."/>
            <person name="Daum C."/>
            <person name="Ramamoorthy G.K."/>
            <person name="Gryganskyi A."/>
            <person name="Culley D."/>
            <person name="Magnuson J.K."/>
            <person name="James T.Y."/>
            <person name="O'Malley M.A."/>
            <person name="Stajich J.E."/>
            <person name="Spatafora J.W."/>
            <person name="Visel A."/>
            <person name="Grigoriev I.V."/>
        </authorList>
    </citation>
    <scope>NUCLEOTIDE SEQUENCE [LARGE SCALE GENOMIC DNA]</scope>
    <source>
        <strain evidence="12 13">PL171</strain>
    </source>
</reference>
<dbReference type="PANTHER" id="PTHR43020:SF2">
    <property type="entry name" value="MITOCHONDRIAL TRNA METHYLTHIOTRANSFERASE CDK5RAP1"/>
    <property type="match status" value="1"/>
</dbReference>
<dbReference type="GO" id="GO:0051539">
    <property type="term" value="F:4 iron, 4 sulfur cluster binding"/>
    <property type="evidence" value="ECO:0007669"/>
    <property type="project" value="UniProtKB-KW"/>
</dbReference>
<feature type="compositionally biased region" description="Low complexity" evidence="8">
    <location>
        <begin position="40"/>
        <end position="59"/>
    </location>
</feature>
<dbReference type="SFLD" id="SFLDG01061">
    <property type="entry name" value="methylthiotransferase"/>
    <property type="match status" value="1"/>
</dbReference>
<evidence type="ECO:0000313" key="13">
    <source>
        <dbReference type="Proteomes" id="UP000193411"/>
    </source>
</evidence>
<dbReference type="FunFam" id="3.40.50.12160:FF:000003">
    <property type="entry name" value="CDK5 regulatory subunit-associated protein 1"/>
    <property type="match status" value="1"/>
</dbReference>
<dbReference type="SFLD" id="SFLDF00273">
    <property type="entry name" value="(dimethylallyl)adenosine_tRNA"/>
    <property type="match status" value="1"/>
</dbReference>
<dbReference type="Proteomes" id="UP000193411">
    <property type="component" value="Unassembled WGS sequence"/>
</dbReference>
<dbReference type="InterPro" id="IPR006638">
    <property type="entry name" value="Elp3/MiaA/NifB-like_rSAM"/>
</dbReference>
<dbReference type="InterPro" id="IPR006463">
    <property type="entry name" value="MiaB_methiolase"/>
</dbReference>
<evidence type="ECO:0000256" key="7">
    <source>
        <dbReference type="ARBA" id="ARBA00023014"/>
    </source>
</evidence>
<feature type="domain" description="TRAM" evidence="9">
    <location>
        <begin position="504"/>
        <end position="578"/>
    </location>
</feature>
<dbReference type="PROSITE" id="PS51449">
    <property type="entry name" value="MTTASE_N"/>
    <property type="match status" value="1"/>
</dbReference>
<organism evidence="12 13">
    <name type="scientific">Catenaria anguillulae PL171</name>
    <dbReference type="NCBI Taxonomy" id="765915"/>
    <lineage>
        <taxon>Eukaryota</taxon>
        <taxon>Fungi</taxon>
        <taxon>Fungi incertae sedis</taxon>
        <taxon>Blastocladiomycota</taxon>
        <taxon>Blastocladiomycetes</taxon>
        <taxon>Blastocladiales</taxon>
        <taxon>Catenariaceae</taxon>
        <taxon>Catenaria</taxon>
    </lineage>
</organism>
<evidence type="ECO:0000256" key="5">
    <source>
        <dbReference type="ARBA" id="ARBA00022723"/>
    </source>
</evidence>
<dbReference type="InterPro" id="IPR058240">
    <property type="entry name" value="rSAM_sf"/>
</dbReference>
<dbReference type="GO" id="GO:0046872">
    <property type="term" value="F:metal ion binding"/>
    <property type="evidence" value="ECO:0007669"/>
    <property type="project" value="UniProtKB-KW"/>
</dbReference>
<dbReference type="InterPro" id="IPR013848">
    <property type="entry name" value="Methylthiotransferase_N"/>
</dbReference>
<gene>
    <name evidence="12" type="ORF">BCR44DRAFT_1438582</name>
</gene>
<dbReference type="InterPro" id="IPR023404">
    <property type="entry name" value="rSAM_horseshoe"/>
</dbReference>
<dbReference type="EMBL" id="MCFL01000037">
    <property type="protein sequence ID" value="ORZ33231.1"/>
    <property type="molecule type" value="Genomic_DNA"/>
</dbReference>
<dbReference type="GO" id="GO:0005829">
    <property type="term" value="C:cytosol"/>
    <property type="evidence" value="ECO:0007669"/>
    <property type="project" value="TreeGrafter"/>
</dbReference>
<dbReference type="SFLD" id="SFLDS00029">
    <property type="entry name" value="Radical_SAM"/>
    <property type="match status" value="1"/>
</dbReference>
<dbReference type="Gene3D" id="3.40.50.12160">
    <property type="entry name" value="Methylthiotransferase, N-terminal domain"/>
    <property type="match status" value="1"/>
</dbReference>
<comment type="similarity">
    <text evidence="2">Belongs to the methylthiotransferase family. MiaB subfamily.</text>
</comment>
<evidence type="ECO:0000259" key="10">
    <source>
        <dbReference type="PROSITE" id="PS51449"/>
    </source>
</evidence>
<dbReference type="AlphaFoldDB" id="A0A1Y2HH71"/>
<evidence type="ECO:0000256" key="6">
    <source>
        <dbReference type="ARBA" id="ARBA00023004"/>
    </source>
</evidence>
<keyword evidence="13" id="KW-1185">Reference proteome</keyword>
<dbReference type="Pfam" id="PF00919">
    <property type="entry name" value="UPF0004"/>
    <property type="match status" value="1"/>
</dbReference>
<protein>
    <submittedName>
        <fullName evidence="12">Uncharacterized protein</fullName>
    </submittedName>
</protein>
<proteinExistence type="inferred from homology"/>
<dbReference type="SFLD" id="SFLDG01082">
    <property type="entry name" value="B12-binding_domain_containing"/>
    <property type="match status" value="1"/>
</dbReference>
<evidence type="ECO:0000256" key="4">
    <source>
        <dbReference type="ARBA" id="ARBA00022691"/>
    </source>
</evidence>
<dbReference type="GO" id="GO:0035597">
    <property type="term" value="F:tRNA-2-methylthio-N(6)-dimethylallyladenosine(37) synthase activity"/>
    <property type="evidence" value="ECO:0007669"/>
    <property type="project" value="TreeGrafter"/>
</dbReference>
<dbReference type="SUPFAM" id="SSF102114">
    <property type="entry name" value="Radical SAM enzymes"/>
    <property type="match status" value="1"/>
</dbReference>
<dbReference type="InterPro" id="IPR038135">
    <property type="entry name" value="Methylthiotransferase_N_sf"/>
</dbReference>
<evidence type="ECO:0000256" key="2">
    <source>
        <dbReference type="ARBA" id="ARBA00009815"/>
    </source>
</evidence>
<dbReference type="OrthoDB" id="190098at2759"/>
<feature type="region of interest" description="Disordered" evidence="8">
    <location>
        <begin position="32"/>
        <end position="59"/>
    </location>
</feature>
<dbReference type="PROSITE" id="PS51918">
    <property type="entry name" value="RADICAL_SAM"/>
    <property type="match status" value="1"/>
</dbReference>
<dbReference type="GO" id="GO:0005739">
    <property type="term" value="C:mitochondrion"/>
    <property type="evidence" value="ECO:0007669"/>
    <property type="project" value="TreeGrafter"/>
</dbReference>
<dbReference type="InterPro" id="IPR007197">
    <property type="entry name" value="rSAM"/>
</dbReference>
<keyword evidence="5" id="KW-0479">Metal-binding</keyword>
<dbReference type="InterPro" id="IPR005839">
    <property type="entry name" value="Methylthiotransferase"/>
</dbReference>
<dbReference type="PROSITE" id="PS01278">
    <property type="entry name" value="MTTASE_RADICAL"/>
    <property type="match status" value="1"/>
</dbReference>
<dbReference type="NCBIfam" id="TIGR01574">
    <property type="entry name" value="miaB-methiolase"/>
    <property type="match status" value="1"/>
</dbReference>